<feature type="transmembrane region" description="Helical" evidence="2">
    <location>
        <begin position="33"/>
        <end position="51"/>
    </location>
</feature>
<feature type="compositionally biased region" description="Polar residues" evidence="1">
    <location>
        <begin position="211"/>
        <end position="225"/>
    </location>
</feature>
<comment type="caution">
    <text evidence="3">The sequence shown here is derived from an EMBL/GenBank/DDBJ whole genome shotgun (WGS) entry which is preliminary data.</text>
</comment>
<feature type="compositionally biased region" description="Basic and acidic residues" evidence="1">
    <location>
        <begin position="365"/>
        <end position="377"/>
    </location>
</feature>
<evidence type="ECO:0000256" key="2">
    <source>
        <dbReference type="SAM" id="Phobius"/>
    </source>
</evidence>
<reference evidence="3" key="1">
    <citation type="submission" date="2023-06" db="EMBL/GenBank/DDBJ databases">
        <title>Genomic analysis of the entomopathogenic nematode Steinernema hermaphroditum.</title>
        <authorList>
            <person name="Schwarz E.M."/>
            <person name="Heppert J.K."/>
            <person name="Baniya A."/>
            <person name="Schwartz H.T."/>
            <person name="Tan C.-H."/>
            <person name="Antoshechkin I."/>
            <person name="Sternberg P.W."/>
            <person name="Goodrich-Blair H."/>
            <person name="Dillman A.R."/>
        </authorList>
    </citation>
    <scope>NUCLEOTIDE SEQUENCE</scope>
    <source>
        <strain evidence="3">PS9179</strain>
        <tissue evidence="3">Whole animal</tissue>
    </source>
</reference>
<feature type="transmembrane region" description="Helical" evidence="2">
    <location>
        <begin position="108"/>
        <end position="127"/>
    </location>
</feature>
<protein>
    <submittedName>
        <fullName evidence="3">Uncharacterized protein</fullName>
    </submittedName>
</protein>
<evidence type="ECO:0000313" key="3">
    <source>
        <dbReference type="EMBL" id="KAK0405883.1"/>
    </source>
</evidence>
<keyword evidence="2" id="KW-1133">Transmembrane helix</keyword>
<gene>
    <name evidence="3" type="ORF">QR680_018249</name>
</gene>
<feature type="transmembrane region" description="Helical" evidence="2">
    <location>
        <begin position="80"/>
        <end position="102"/>
    </location>
</feature>
<dbReference type="AlphaFoldDB" id="A0AA39HJF2"/>
<feature type="region of interest" description="Disordered" evidence="1">
    <location>
        <begin position="359"/>
        <end position="410"/>
    </location>
</feature>
<name>A0AA39HJF2_9BILA</name>
<evidence type="ECO:0000313" key="4">
    <source>
        <dbReference type="Proteomes" id="UP001175271"/>
    </source>
</evidence>
<feature type="region of interest" description="Disordered" evidence="1">
    <location>
        <begin position="155"/>
        <end position="187"/>
    </location>
</feature>
<proteinExistence type="predicted"/>
<feature type="compositionally biased region" description="Low complexity" evidence="1">
    <location>
        <begin position="396"/>
        <end position="406"/>
    </location>
</feature>
<feature type="compositionally biased region" description="Basic and acidic residues" evidence="1">
    <location>
        <begin position="455"/>
        <end position="464"/>
    </location>
</feature>
<feature type="region of interest" description="Disordered" evidence="1">
    <location>
        <begin position="206"/>
        <end position="237"/>
    </location>
</feature>
<evidence type="ECO:0000256" key="1">
    <source>
        <dbReference type="SAM" id="MobiDB-lite"/>
    </source>
</evidence>
<feature type="region of interest" description="Disordered" evidence="1">
    <location>
        <begin position="489"/>
        <end position="518"/>
    </location>
</feature>
<dbReference type="EMBL" id="JAUCMV010000004">
    <property type="protein sequence ID" value="KAK0405883.1"/>
    <property type="molecule type" value="Genomic_DNA"/>
</dbReference>
<keyword evidence="2" id="KW-0812">Transmembrane</keyword>
<accession>A0AA39HJF2</accession>
<keyword evidence="4" id="KW-1185">Reference proteome</keyword>
<feature type="region of interest" description="Disordered" evidence="1">
    <location>
        <begin position="436"/>
        <end position="465"/>
    </location>
</feature>
<feature type="compositionally biased region" description="Low complexity" evidence="1">
    <location>
        <begin position="436"/>
        <end position="454"/>
    </location>
</feature>
<sequence>MESEMVARLVVKLLQLLVSVYFVFAMFHAGSYWLFMAACLVVPLYGLYLMFRSPDRDRHRMPHIMFDAVHRTKSWLRVDATICLTMAAFFVLFAALLFYGYFKVIINRWAYIHGCVSAIILASLYLINSALSIRRIQKGKINFAITKELFSTSTSADSPIKRPAPNQHPSPMQQVHPAYPYSSDDDSIKDGDRSVYKSLKEELDASDHHYNSQSTLKVTDSSKNGTLGRLKTSASPPCHRMYNRNRTSPADPTTLIDEDNQMLSTFNQKFSESSLPRSVRNGTYKSRLDTLPQRAPFPTFVSKNLEEMRAQGVLVDGEPNRTKSKSLSQLHIEQNQSAVEDFLTSPFFYRNRVDMSFDGSEQSDDPVHYRTVHDDTRSSPSVVYISEDRNRHSQNSDYSTVTTSDDTLTEERQMLPQSILKTTAVTSIVQMNVFEESSSSSSTEPAPPIAASIDSPHREQEMMSKKGVLKSAISSKLKEKRGFDVVVSSHPRAHSTSGQFNERGVDVGATTPHQITEF</sequence>
<keyword evidence="2" id="KW-0472">Membrane</keyword>
<organism evidence="3 4">
    <name type="scientific">Steinernema hermaphroditum</name>
    <dbReference type="NCBI Taxonomy" id="289476"/>
    <lineage>
        <taxon>Eukaryota</taxon>
        <taxon>Metazoa</taxon>
        <taxon>Ecdysozoa</taxon>
        <taxon>Nematoda</taxon>
        <taxon>Chromadorea</taxon>
        <taxon>Rhabditida</taxon>
        <taxon>Tylenchina</taxon>
        <taxon>Panagrolaimomorpha</taxon>
        <taxon>Strongyloidoidea</taxon>
        <taxon>Steinernematidae</taxon>
        <taxon>Steinernema</taxon>
    </lineage>
</organism>
<feature type="transmembrane region" description="Helical" evidence="2">
    <location>
        <begin position="9"/>
        <end position="27"/>
    </location>
</feature>
<dbReference type="Proteomes" id="UP001175271">
    <property type="component" value="Unassembled WGS sequence"/>
</dbReference>